<dbReference type="STRING" id="670487.Ocepr_1954"/>
<dbReference type="eggNOG" id="ENOG5030JU0">
    <property type="taxonomic scope" value="Bacteria"/>
</dbReference>
<reference evidence="2" key="1">
    <citation type="submission" date="2010-11" db="EMBL/GenBank/DDBJ databases">
        <title>The complete sequence of chromosome of Oceanithermus profundus DSM 14977.</title>
        <authorList>
            <consortium name="US DOE Joint Genome Institute (JGI-PGF)"/>
            <person name="Lucas S."/>
            <person name="Copeland A."/>
            <person name="Lapidus A."/>
            <person name="Bruce D."/>
            <person name="Goodwin L."/>
            <person name="Pitluck S."/>
            <person name="Kyrpides N."/>
            <person name="Mavromatis K."/>
            <person name="Pagani I."/>
            <person name="Ivanova N."/>
            <person name="Zhang X."/>
            <person name="Brettin T."/>
            <person name="Detter J.C."/>
            <person name="Tapia R."/>
            <person name="Han C."/>
            <person name="Land M."/>
            <person name="Hauser L."/>
            <person name="Markowitz V."/>
            <person name="Cheng J.-F."/>
            <person name="Hugenholtz P."/>
            <person name="Woyke T."/>
            <person name="Wu D."/>
            <person name="Tindall B."/>
            <person name="Faehnrich R."/>
            <person name="Brambilla E."/>
            <person name="Klenk H.-P."/>
            <person name="Eisen J.A."/>
        </authorList>
    </citation>
    <scope>NUCLEOTIDE SEQUENCE [LARGE SCALE GENOMIC DNA]</scope>
    <source>
        <strain evidence="2">DSM 14977 / NBRC 100410 / VKM B-2274 / 506</strain>
    </source>
</reference>
<sequence precursor="true">MKQVKYVFLGAFVVLLGLWAVAVTVPHTFHEGDVVSSSKVNVNFQTLAEAVTALEAKLSEVQAAQKALPSSAGVLAYAYVDNNAPADNLYYAFNSTGGAVSVTYEATGKYTVTFENLDLSQSGLMLAVVDSTKPQICTNTPISSGADTVTINCFNYDGTAVATAFYITVVR</sequence>
<name>E4UA29_OCEP5</name>
<dbReference type="Proteomes" id="UP000008722">
    <property type="component" value="Chromosome"/>
</dbReference>
<dbReference type="KEGG" id="opr:Ocepr_1954"/>
<dbReference type="EMBL" id="CP002361">
    <property type="protein sequence ID" value="ADR37406.1"/>
    <property type="molecule type" value="Genomic_DNA"/>
</dbReference>
<reference evidence="1 2" key="2">
    <citation type="journal article" date="2011" name="Stand. Genomic Sci.">
        <title>Complete genome sequence of Oceanithermus profundus type strain (506).</title>
        <authorList>
            <person name="Pati A."/>
            <person name="Zhang X."/>
            <person name="Lapidus A."/>
            <person name="Nolan M."/>
            <person name="Lucas S."/>
            <person name="Del Rio T.G."/>
            <person name="Tice H."/>
            <person name="Cheng J.F."/>
            <person name="Tapia R."/>
            <person name="Han C."/>
            <person name="Goodwin L."/>
            <person name="Pitluck S."/>
            <person name="Liolios K."/>
            <person name="Pagani I."/>
            <person name="Ivanova N."/>
            <person name="Mavromatis K."/>
            <person name="Chen A."/>
            <person name="Palaniappan K."/>
            <person name="Hauser L."/>
            <person name="Jeffries C.D."/>
            <person name="Brambilla E.M."/>
            <person name="Rohl A."/>
            <person name="Mwirichia R."/>
            <person name="Rohde M."/>
            <person name="Tindall B.J."/>
            <person name="Sikorski J."/>
            <person name="Wirth R."/>
            <person name="Goker M."/>
            <person name="Woyke T."/>
            <person name="Detter J.C."/>
            <person name="Bristow J."/>
            <person name="Eisen J.A."/>
            <person name="Markowitz V."/>
            <person name="Hugenholtz P."/>
            <person name="Kyrpides N.C."/>
            <person name="Klenk H.P."/>
            <person name="Land M."/>
        </authorList>
    </citation>
    <scope>NUCLEOTIDE SEQUENCE [LARGE SCALE GENOMIC DNA]</scope>
    <source>
        <strain evidence="2">DSM 14977 / NBRC 100410 / VKM B-2274 / 506</strain>
    </source>
</reference>
<proteinExistence type="predicted"/>
<accession>E4UA29</accession>
<gene>
    <name evidence="1" type="ordered locus">Ocepr_1954</name>
</gene>
<dbReference type="HOGENOM" id="CLU_1546064_0_0_0"/>
<dbReference type="AlphaFoldDB" id="E4UA29"/>
<keyword evidence="2" id="KW-1185">Reference proteome</keyword>
<dbReference type="RefSeq" id="WP_013458576.1">
    <property type="nucleotide sequence ID" value="NC_014761.1"/>
</dbReference>
<dbReference type="OrthoDB" id="25829at2"/>
<evidence type="ECO:0000313" key="1">
    <source>
        <dbReference type="EMBL" id="ADR37406.1"/>
    </source>
</evidence>
<protein>
    <submittedName>
        <fullName evidence="1">Uncharacterized protein</fullName>
    </submittedName>
</protein>
<evidence type="ECO:0000313" key="2">
    <source>
        <dbReference type="Proteomes" id="UP000008722"/>
    </source>
</evidence>
<organism evidence="1 2">
    <name type="scientific">Oceanithermus profundus (strain DSM 14977 / NBRC 100410 / VKM B-2274 / 506)</name>
    <dbReference type="NCBI Taxonomy" id="670487"/>
    <lineage>
        <taxon>Bacteria</taxon>
        <taxon>Thermotogati</taxon>
        <taxon>Deinococcota</taxon>
        <taxon>Deinococci</taxon>
        <taxon>Thermales</taxon>
        <taxon>Thermaceae</taxon>
        <taxon>Oceanithermus</taxon>
    </lineage>
</organism>